<feature type="transmembrane region" description="Helical" evidence="8">
    <location>
        <begin position="55"/>
        <end position="73"/>
    </location>
</feature>
<dbReference type="NCBIfam" id="TIGR00882">
    <property type="entry name" value="2A0105"/>
    <property type="match status" value="1"/>
</dbReference>
<feature type="transmembrane region" description="Helical" evidence="8">
    <location>
        <begin position="111"/>
        <end position="130"/>
    </location>
</feature>
<evidence type="ECO:0000256" key="7">
    <source>
        <dbReference type="ARBA" id="ARBA00023136"/>
    </source>
</evidence>
<comment type="caution">
    <text evidence="9">The sequence shown here is derived from an EMBL/GenBank/DDBJ whole genome shotgun (WGS) entry which is preliminary data.</text>
</comment>
<keyword evidence="6 8" id="KW-1133">Transmembrane helix</keyword>
<dbReference type="EMBL" id="AZGB01000018">
    <property type="protein sequence ID" value="KRM05611.1"/>
    <property type="molecule type" value="Genomic_DNA"/>
</dbReference>
<dbReference type="PANTHER" id="PTHR23522">
    <property type="entry name" value="BLL5896 PROTEIN"/>
    <property type="match status" value="1"/>
</dbReference>
<sequence length="431" mass="48728">MNQPIETKKVSQWKNPFYIDYSVNILLFFAGWGIWWSFFQIWLTTKEGFSGAQVGTIYSFNSAFSLIMNLVYSNIQDRLGIRRHLLIFCAILQIFLGPFFTFLFVPMLESNFLIGAVVGSCYLTLAYLSASPMFEALTERISRRFNYQYGSARAWGSFGYAISALAAGFLFTINPALLFWLGSAFGICLLIVLIVWNPINSKKNVEKFENKQVRNREAVSPTTKEFLNIFKVRSLWEIAIFLVFSGTFYTIFDQQMFPQFFTKFFATQSAGDHMYGILNSVEVFLESILMGLIPLLMKRIGVRRTILLGVTFMFIRIGGCGIINNPLGVSLIKLLHAPETAIFVVVMFRYYTLHYDPRVSATINIVTGLAGSVGQILLSTPLGILRDSIGYRSTFLVIAGIVLCAGVYGFFIIRKDDQEVNGEAFNKAIKK</sequence>
<keyword evidence="7 8" id="KW-0472">Membrane</keyword>
<keyword evidence="3" id="KW-1003">Cell membrane</keyword>
<dbReference type="PRINTS" id="PR00174">
    <property type="entry name" value="LACYSMPORT"/>
</dbReference>
<evidence type="ECO:0000313" key="10">
    <source>
        <dbReference type="Proteomes" id="UP000051451"/>
    </source>
</evidence>
<evidence type="ECO:0000256" key="2">
    <source>
        <dbReference type="ARBA" id="ARBA00022448"/>
    </source>
</evidence>
<keyword evidence="10" id="KW-1185">Reference proteome</keyword>
<keyword evidence="2" id="KW-0813">Transport</keyword>
<feature type="transmembrane region" description="Helical" evidence="8">
    <location>
        <begin position="177"/>
        <end position="196"/>
    </location>
</feature>
<evidence type="ECO:0000256" key="4">
    <source>
        <dbReference type="ARBA" id="ARBA00022519"/>
    </source>
</evidence>
<dbReference type="NCBIfam" id="NF007077">
    <property type="entry name" value="PRK09528.1"/>
    <property type="match status" value="1"/>
</dbReference>
<keyword evidence="4" id="KW-0997">Cell inner membrane</keyword>
<dbReference type="AlphaFoldDB" id="A0A0R1VP97"/>
<protein>
    <submittedName>
        <fullName evidence="9">Galactoside permease</fullName>
    </submittedName>
</protein>
<dbReference type="GO" id="GO:0015528">
    <property type="term" value="F:lactose:proton symporter activity"/>
    <property type="evidence" value="ECO:0007669"/>
    <property type="project" value="TreeGrafter"/>
</dbReference>
<dbReference type="GO" id="GO:0005886">
    <property type="term" value="C:plasma membrane"/>
    <property type="evidence" value="ECO:0007669"/>
    <property type="project" value="UniProtKB-SubCell"/>
</dbReference>
<dbReference type="Proteomes" id="UP000051451">
    <property type="component" value="Unassembled WGS sequence"/>
</dbReference>
<dbReference type="GO" id="GO:0030395">
    <property type="term" value="F:lactose binding"/>
    <property type="evidence" value="ECO:0007669"/>
    <property type="project" value="TreeGrafter"/>
</dbReference>
<dbReference type="GeneID" id="98319326"/>
<dbReference type="SUPFAM" id="SSF103473">
    <property type="entry name" value="MFS general substrate transporter"/>
    <property type="match status" value="1"/>
</dbReference>
<feature type="transmembrane region" description="Helical" evidence="8">
    <location>
        <begin position="272"/>
        <end position="293"/>
    </location>
</feature>
<proteinExistence type="predicted"/>
<feature type="transmembrane region" description="Helical" evidence="8">
    <location>
        <begin position="330"/>
        <end position="351"/>
    </location>
</feature>
<evidence type="ECO:0000256" key="8">
    <source>
        <dbReference type="SAM" id="Phobius"/>
    </source>
</evidence>
<dbReference type="Gene3D" id="1.20.1250.20">
    <property type="entry name" value="MFS general substrate transporter like domains"/>
    <property type="match status" value="2"/>
</dbReference>
<feature type="transmembrane region" description="Helical" evidence="8">
    <location>
        <begin position="85"/>
        <end position="105"/>
    </location>
</feature>
<evidence type="ECO:0000313" key="9">
    <source>
        <dbReference type="EMBL" id="KRM05611.1"/>
    </source>
</evidence>
<gene>
    <name evidence="9" type="ORF">FC89_GL001315</name>
</gene>
<organism evidence="9 10">
    <name type="scientific">Liquorilactobacillus ghanensis DSM 18630</name>
    <dbReference type="NCBI Taxonomy" id="1423750"/>
    <lineage>
        <taxon>Bacteria</taxon>
        <taxon>Bacillati</taxon>
        <taxon>Bacillota</taxon>
        <taxon>Bacilli</taxon>
        <taxon>Lactobacillales</taxon>
        <taxon>Lactobacillaceae</taxon>
        <taxon>Liquorilactobacillus</taxon>
    </lineage>
</organism>
<feature type="transmembrane region" description="Helical" evidence="8">
    <location>
        <begin position="21"/>
        <end position="43"/>
    </location>
</feature>
<feature type="transmembrane region" description="Helical" evidence="8">
    <location>
        <begin position="151"/>
        <end position="171"/>
    </location>
</feature>
<evidence type="ECO:0000256" key="5">
    <source>
        <dbReference type="ARBA" id="ARBA00022692"/>
    </source>
</evidence>
<evidence type="ECO:0000256" key="3">
    <source>
        <dbReference type="ARBA" id="ARBA00022475"/>
    </source>
</evidence>
<comment type="subcellular location">
    <subcellularLocation>
        <location evidence="1">Cell inner membrane</location>
        <topology evidence="1">Multi-pass membrane protein</topology>
    </subcellularLocation>
</comment>
<dbReference type="PATRIC" id="fig|1423750.3.peg.1348"/>
<dbReference type="RefSeq" id="WP_057872055.1">
    <property type="nucleotide sequence ID" value="NZ_AZGB01000018.1"/>
</dbReference>
<dbReference type="OrthoDB" id="9150135at2"/>
<evidence type="ECO:0000256" key="6">
    <source>
        <dbReference type="ARBA" id="ARBA00022989"/>
    </source>
</evidence>
<feature type="transmembrane region" description="Helical" evidence="8">
    <location>
        <begin position="363"/>
        <end position="385"/>
    </location>
</feature>
<feature type="transmembrane region" description="Helical" evidence="8">
    <location>
        <begin position="391"/>
        <end position="413"/>
    </location>
</feature>
<name>A0A0R1VP97_9LACO</name>
<feature type="transmembrane region" description="Helical" evidence="8">
    <location>
        <begin position="234"/>
        <end position="252"/>
    </location>
</feature>
<reference evidence="9 10" key="1">
    <citation type="journal article" date="2015" name="Genome Announc.">
        <title>Expanding the biotechnology potential of lactobacilli through comparative genomics of 213 strains and associated genera.</title>
        <authorList>
            <person name="Sun Z."/>
            <person name="Harris H.M."/>
            <person name="McCann A."/>
            <person name="Guo C."/>
            <person name="Argimon S."/>
            <person name="Zhang W."/>
            <person name="Yang X."/>
            <person name="Jeffery I.B."/>
            <person name="Cooney J.C."/>
            <person name="Kagawa T.F."/>
            <person name="Liu W."/>
            <person name="Song Y."/>
            <person name="Salvetti E."/>
            <person name="Wrobel A."/>
            <person name="Rasinkangas P."/>
            <person name="Parkhill J."/>
            <person name="Rea M.C."/>
            <person name="O'Sullivan O."/>
            <person name="Ritari J."/>
            <person name="Douillard F.P."/>
            <person name="Paul Ross R."/>
            <person name="Yang R."/>
            <person name="Briner A.E."/>
            <person name="Felis G.E."/>
            <person name="de Vos W.M."/>
            <person name="Barrangou R."/>
            <person name="Klaenhammer T.R."/>
            <person name="Caufield P.W."/>
            <person name="Cui Y."/>
            <person name="Zhang H."/>
            <person name="O'Toole P.W."/>
        </authorList>
    </citation>
    <scope>NUCLEOTIDE SEQUENCE [LARGE SCALE GENOMIC DNA]</scope>
    <source>
        <strain evidence="9 10">DSM 18630</strain>
    </source>
</reference>
<dbReference type="Pfam" id="PF01306">
    <property type="entry name" value="LacY_symp"/>
    <property type="match status" value="1"/>
</dbReference>
<dbReference type="InterPro" id="IPR036259">
    <property type="entry name" value="MFS_trans_sf"/>
</dbReference>
<dbReference type="PANTHER" id="PTHR23522:SF10">
    <property type="entry name" value="3-PHENYLPROPIONIC ACID TRANSPORTER-RELATED"/>
    <property type="match status" value="1"/>
</dbReference>
<evidence type="ECO:0000256" key="1">
    <source>
        <dbReference type="ARBA" id="ARBA00004429"/>
    </source>
</evidence>
<feature type="transmembrane region" description="Helical" evidence="8">
    <location>
        <begin position="305"/>
        <end position="324"/>
    </location>
</feature>
<dbReference type="STRING" id="1423750.FC89_GL001315"/>
<dbReference type="InterPro" id="IPR000576">
    <property type="entry name" value="LacY/RafB_perm_fam"/>
</dbReference>
<accession>A0A0R1VP97</accession>
<keyword evidence="5 8" id="KW-0812">Transmembrane</keyword>